<dbReference type="EMBL" id="WTYZ01000001">
    <property type="protein sequence ID" value="MXO83420.1"/>
    <property type="molecule type" value="Genomic_DNA"/>
</dbReference>
<evidence type="ECO:0000256" key="1">
    <source>
        <dbReference type="SAM" id="SignalP"/>
    </source>
</evidence>
<dbReference type="AlphaFoldDB" id="A0A844Z997"/>
<keyword evidence="3" id="KW-1185">Reference proteome</keyword>
<gene>
    <name evidence="2" type="ORF">GRI35_08595</name>
</gene>
<sequence>MRFGPLALSFGAISLAFSASAQAQNAPRLTQAMFVERTSESGTQRSIEPAETLKKGDRVILLVKWKSNSPHTSFTVASAVPAELAFERSSLRSQDISVDGGRNWGRIGQLTIEDYSGPRLASVEDVTHLRWTITPDMAVRGKGTITYSAIVR</sequence>
<evidence type="ECO:0000313" key="2">
    <source>
        <dbReference type="EMBL" id="MXO83420.1"/>
    </source>
</evidence>
<evidence type="ECO:0000313" key="3">
    <source>
        <dbReference type="Proteomes" id="UP000460290"/>
    </source>
</evidence>
<feature type="signal peptide" evidence="1">
    <location>
        <begin position="1"/>
        <end position="23"/>
    </location>
</feature>
<reference evidence="2 3" key="1">
    <citation type="submission" date="2019-12" db="EMBL/GenBank/DDBJ databases">
        <title>Genomic-based taxomic classification of the family Erythrobacteraceae.</title>
        <authorList>
            <person name="Xu L."/>
        </authorList>
    </citation>
    <scope>NUCLEOTIDE SEQUENCE [LARGE SCALE GENOMIC DNA]</scope>
    <source>
        <strain evidence="2 3">KCTC 42006</strain>
    </source>
</reference>
<name>A0A844Z997_9SPHN</name>
<accession>A0A844Z997</accession>
<organism evidence="2 3">
    <name type="scientific">Pontixanthobacter aestiaquae</name>
    <dbReference type="NCBI Taxonomy" id="1509367"/>
    <lineage>
        <taxon>Bacteria</taxon>
        <taxon>Pseudomonadati</taxon>
        <taxon>Pseudomonadota</taxon>
        <taxon>Alphaproteobacteria</taxon>
        <taxon>Sphingomonadales</taxon>
        <taxon>Erythrobacteraceae</taxon>
        <taxon>Pontixanthobacter</taxon>
    </lineage>
</organism>
<feature type="chain" id="PRO_5032661231" evidence="1">
    <location>
        <begin position="24"/>
        <end position="152"/>
    </location>
</feature>
<dbReference type="OrthoDB" id="7428387at2"/>
<proteinExistence type="predicted"/>
<comment type="caution">
    <text evidence="2">The sequence shown here is derived from an EMBL/GenBank/DDBJ whole genome shotgun (WGS) entry which is preliminary data.</text>
</comment>
<keyword evidence="1" id="KW-0732">Signal</keyword>
<protein>
    <submittedName>
        <fullName evidence="2">Uncharacterized protein</fullName>
    </submittedName>
</protein>
<dbReference type="Proteomes" id="UP000460290">
    <property type="component" value="Unassembled WGS sequence"/>
</dbReference>
<dbReference type="RefSeq" id="WP_160613772.1">
    <property type="nucleotide sequence ID" value="NZ_JAUFQM010000001.1"/>
</dbReference>